<dbReference type="Gramene" id="KQK01543">
    <property type="protein sequence ID" value="KQK01543"/>
    <property type="gene ID" value="BRADI_3g56593v3"/>
</dbReference>
<organism evidence="2">
    <name type="scientific">Brachypodium distachyon</name>
    <name type="common">Purple false brome</name>
    <name type="synonym">Trachynia distachya</name>
    <dbReference type="NCBI Taxonomy" id="15368"/>
    <lineage>
        <taxon>Eukaryota</taxon>
        <taxon>Viridiplantae</taxon>
        <taxon>Streptophyta</taxon>
        <taxon>Embryophyta</taxon>
        <taxon>Tracheophyta</taxon>
        <taxon>Spermatophyta</taxon>
        <taxon>Magnoliopsida</taxon>
        <taxon>Liliopsida</taxon>
        <taxon>Poales</taxon>
        <taxon>Poaceae</taxon>
        <taxon>BOP clade</taxon>
        <taxon>Pooideae</taxon>
        <taxon>Stipodae</taxon>
        <taxon>Brachypodieae</taxon>
        <taxon>Brachypodium</taxon>
    </lineage>
</organism>
<feature type="region of interest" description="Disordered" evidence="1">
    <location>
        <begin position="76"/>
        <end position="96"/>
    </location>
</feature>
<accession>A0A0Q3FR22</accession>
<dbReference type="InParanoid" id="A0A0Q3FR22"/>
<evidence type="ECO:0000313" key="2">
    <source>
        <dbReference type="EMBL" id="KQK01543.1"/>
    </source>
</evidence>
<reference evidence="2 3" key="1">
    <citation type="journal article" date="2010" name="Nature">
        <title>Genome sequencing and analysis of the model grass Brachypodium distachyon.</title>
        <authorList>
            <consortium name="International Brachypodium Initiative"/>
        </authorList>
    </citation>
    <scope>NUCLEOTIDE SEQUENCE [LARGE SCALE GENOMIC DNA]</scope>
    <source>
        <strain evidence="2 3">Bd21</strain>
    </source>
</reference>
<dbReference type="EMBL" id="CM000882">
    <property type="protein sequence ID" value="KQK01543.1"/>
    <property type="molecule type" value="Genomic_DNA"/>
</dbReference>
<reference evidence="2" key="2">
    <citation type="submission" date="2017-06" db="EMBL/GenBank/DDBJ databases">
        <title>WGS assembly of Brachypodium distachyon.</title>
        <authorList>
            <consortium name="The International Brachypodium Initiative"/>
            <person name="Lucas S."/>
            <person name="Harmon-Smith M."/>
            <person name="Lail K."/>
            <person name="Tice H."/>
            <person name="Grimwood J."/>
            <person name="Bruce D."/>
            <person name="Barry K."/>
            <person name="Shu S."/>
            <person name="Lindquist E."/>
            <person name="Wang M."/>
            <person name="Pitluck S."/>
            <person name="Vogel J.P."/>
            <person name="Garvin D.F."/>
            <person name="Mockler T.C."/>
            <person name="Schmutz J."/>
            <person name="Rokhsar D."/>
            <person name="Bevan M.W."/>
        </authorList>
    </citation>
    <scope>NUCLEOTIDE SEQUENCE</scope>
    <source>
        <strain evidence="2">Bd21</strain>
    </source>
</reference>
<evidence type="ECO:0000313" key="4">
    <source>
        <dbReference type="Proteomes" id="UP000008810"/>
    </source>
</evidence>
<keyword evidence="4" id="KW-1185">Reference proteome</keyword>
<dbReference type="EnsemblPlants" id="KQK01543">
    <property type="protein sequence ID" value="KQK01543"/>
    <property type="gene ID" value="BRADI_3g56593v3"/>
</dbReference>
<evidence type="ECO:0000313" key="3">
    <source>
        <dbReference type="EnsemblPlants" id="KQK01543"/>
    </source>
</evidence>
<dbReference type="Proteomes" id="UP000008810">
    <property type="component" value="Chromosome 3"/>
</dbReference>
<dbReference type="EnsemblPlants" id="KQK01544">
    <property type="protein sequence ID" value="KQK01544"/>
    <property type="gene ID" value="BRADI_3g56593v3"/>
</dbReference>
<reference evidence="3" key="3">
    <citation type="submission" date="2018-08" db="UniProtKB">
        <authorList>
            <consortium name="EnsemblPlants"/>
        </authorList>
    </citation>
    <scope>IDENTIFICATION</scope>
    <source>
        <strain evidence="3">cv. Bd21</strain>
    </source>
</reference>
<gene>
    <name evidence="2" type="ORF">BRADI_3g56593v3</name>
</gene>
<feature type="compositionally biased region" description="Pro residues" evidence="1">
    <location>
        <begin position="44"/>
        <end position="59"/>
    </location>
</feature>
<evidence type="ECO:0000256" key="1">
    <source>
        <dbReference type="SAM" id="MobiDB-lite"/>
    </source>
</evidence>
<sequence>MVLQPFTPTPCAQEGRAPWPDQPTTSQRLLIPSSHASRCRRHPVPPPSSSRPARPPPSPVVVAVPAWAHAACRVPATSVPRRPSPDPPIPKGFTVL</sequence>
<dbReference type="AlphaFoldDB" id="A0A0Q3FR22"/>
<dbReference type="EMBL" id="CM000882">
    <property type="protein sequence ID" value="KQK01544.1"/>
    <property type="molecule type" value="Genomic_DNA"/>
</dbReference>
<dbReference type="Gramene" id="KQK01544">
    <property type="protein sequence ID" value="KQK01544"/>
    <property type="gene ID" value="BRADI_3g56593v3"/>
</dbReference>
<proteinExistence type="predicted"/>
<name>A0A0Q3FR22_BRADI</name>
<feature type="region of interest" description="Disordered" evidence="1">
    <location>
        <begin position="1"/>
        <end position="59"/>
    </location>
</feature>
<protein>
    <submittedName>
        <fullName evidence="2 3">Uncharacterized protein</fullName>
    </submittedName>
</protein>